<dbReference type="SMART" id="SM00849">
    <property type="entry name" value="Lactamase_B"/>
    <property type="match status" value="1"/>
</dbReference>
<keyword evidence="1" id="KW-0732">Signal</keyword>
<feature type="domain" description="Metallo-beta-lactamase" evidence="2">
    <location>
        <begin position="83"/>
        <end position="256"/>
    </location>
</feature>
<accession>A0ABT6LZZ7</accession>
<dbReference type="InterPro" id="IPR036866">
    <property type="entry name" value="RibonucZ/Hydroxyglut_hydro"/>
</dbReference>
<dbReference type="PANTHER" id="PTHR42951:SF4">
    <property type="entry name" value="ACYL-COENZYME A THIOESTERASE MBLAC2"/>
    <property type="match status" value="1"/>
</dbReference>
<evidence type="ECO:0000259" key="2">
    <source>
        <dbReference type="SMART" id="SM00849"/>
    </source>
</evidence>
<sequence>MTTKSQQSAARRAFLKRTLAAAAVPAAATLIGGTLPGTAAAAEASDLPEFAPVPRSALGPALNADGYFVGRIKGNLYWVTDSYYQSMFLSTRDGVVLVDAPPSIGRNLLRAIDDVTRANGRPSKVTHQVYSHSHADHIAASAVLGKDVVRIGHTETRRLLLIDADPNRPAPTVTFDDRYTLRVGGERLELAYHGPNHTYDNIFIHAPDQETLMVVDVFYPGWVPFTGLAVSQNIRGWVTAHDEAMRYPWKTLVGGHVGRLGVRSDAALQQQYVADLDASTRATYDSLDPTPFFDRYGPSGNAWAIFKTYLDAIAQQAALPVTAKYTGMLAGADVYTTDNAFAMLESLRADYGVLGPSGIHP</sequence>
<proteinExistence type="predicted"/>
<evidence type="ECO:0000256" key="1">
    <source>
        <dbReference type="SAM" id="SignalP"/>
    </source>
</evidence>
<dbReference type="Pfam" id="PF00753">
    <property type="entry name" value="Lactamase_B"/>
    <property type="match status" value="1"/>
</dbReference>
<feature type="chain" id="PRO_5045093693" evidence="1">
    <location>
        <begin position="42"/>
        <end position="361"/>
    </location>
</feature>
<dbReference type="PANTHER" id="PTHR42951">
    <property type="entry name" value="METALLO-BETA-LACTAMASE DOMAIN-CONTAINING"/>
    <property type="match status" value="1"/>
</dbReference>
<dbReference type="InterPro" id="IPR001279">
    <property type="entry name" value="Metallo-B-lactamas"/>
</dbReference>
<dbReference type="Proteomes" id="UP001160499">
    <property type="component" value="Unassembled WGS sequence"/>
</dbReference>
<dbReference type="Gene3D" id="3.60.15.10">
    <property type="entry name" value="Ribonuclease Z/Hydroxyacylglutathione hydrolase-like"/>
    <property type="match status" value="1"/>
</dbReference>
<evidence type="ECO:0000313" key="4">
    <source>
        <dbReference type="Proteomes" id="UP001160499"/>
    </source>
</evidence>
<comment type="caution">
    <text evidence="3">The sequence shown here is derived from an EMBL/GenBank/DDBJ whole genome shotgun (WGS) entry which is preliminary data.</text>
</comment>
<name>A0ABT6LZZ7_9ACTN</name>
<protein>
    <submittedName>
        <fullName evidence="3">Glyoxylase-like metal-dependent hydrolase (Beta-lactamase superfamily II)</fullName>
    </submittedName>
</protein>
<gene>
    <name evidence="3" type="ORF">M2283_009165</name>
</gene>
<dbReference type="PROSITE" id="PS51318">
    <property type="entry name" value="TAT"/>
    <property type="match status" value="1"/>
</dbReference>
<reference evidence="3 4" key="1">
    <citation type="submission" date="2023-04" db="EMBL/GenBank/DDBJ databases">
        <title>Forest soil microbial communities from Buena Vista Peninsula, Colon Province, Panama.</title>
        <authorList>
            <person name="Bouskill N."/>
        </authorList>
    </citation>
    <scope>NUCLEOTIDE SEQUENCE [LARGE SCALE GENOMIC DNA]</scope>
    <source>
        <strain evidence="3 4">GGS1</strain>
    </source>
</reference>
<dbReference type="EMBL" id="JARXVH010000026">
    <property type="protein sequence ID" value="MDH6221818.1"/>
    <property type="molecule type" value="Genomic_DNA"/>
</dbReference>
<dbReference type="RefSeq" id="WP_280882509.1">
    <property type="nucleotide sequence ID" value="NZ_JARXVH010000026.1"/>
</dbReference>
<feature type="signal peptide" evidence="1">
    <location>
        <begin position="1"/>
        <end position="41"/>
    </location>
</feature>
<keyword evidence="4" id="KW-1185">Reference proteome</keyword>
<dbReference type="InterPro" id="IPR050855">
    <property type="entry name" value="NDM-1-like"/>
</dbReference>
<evidence type="ECO:0000313" key="3">
    <source>
        <dbReference type="EMBL" id="MDH6221818.1"/>
    </source>
</evidence>
<organism evidence="3 4">
    <name type="scientific">Streptomyces pseudovenezuelae</name>
    <dbReference type="NCBI Taxonomy" id="67350"/>
    <lineage>
        <taxon>Bacteria</taxon>
        <taxon>Bacillati</taxon>
        <taxon>Actinomycetota</taxon>
        <taxon>Actinomycetes</taxon>
        <taxon>Kitasatosporales</taxon>
        <taxon>Streptomycetaceae</taxon>
        <taxon>Streptomyces</taxon>
        <taxon>Streptomyces aurantiacus group</taxon>
    </lineage>
</organism>
<dbReference type="SUPFAM" id="SSF56281">
    <property type="entry name" value="Metallo-hydrolase/oxidoreductase"/>
    <property type="match status" value="1"/>
</dbReference>
<dbReference type="CDD" id="cd16276">
    <property type="entry name" value="metallo-hydrolase-like_MBL-fold"/>
    <property type="match status" value="1"/>
</dbReference>
<dbReference type="InterPro" id="IPR006311">
    <property type="entry name" value="TAT_signal"/>
</dbReference>